<dbReference type="Proteomes" id="UP001549366">
    <property type="component" value="Unassembled WGS sequence"/>
</dbReference>
<dbReference type="RefSeq" id="WP_354011580.1">
    <property type="nucleotide sequence ID" value="NZ_JBEWTA010000003.1"/>
</dbReference>
<reference evidence="3 4" key="1">
    <citation type="submission" date="2024-06" db="EMBL/GenBank/DDBJ databases">
        <title>Genomic Encyclopedia of Type Strains, Phase V (KMG-V): Genome sequencing to study the core and pangenomes of soil and plant-associated prokaryotes.</title>
        <authorList>
            <person name="Whitman W."/>
        </authorList>
    </citation>
    <scope>NUCLEOTIDE SEQUENCE [LARGE SCALE GENOMIC DNA]</scope>
    <source>
        <strain evidence="3 4">NE40</strain>
    </source>
</reference>
<evidence type="ECO:0000313" key="4">
    <source>
        <dbReference type="Proteomes" id="UP001549366"/>
    </source>
</evidence>
<proteinExistence type="predicted"/>
<evidence type="ECO:0000313" key="3">
    <source>
        <dbReference type="EMBL" id="MET4754986.1"/>
    </source>
</evidence>
<keyword evidence="2" id="KW-0732">Signal</keyword>
<accession>A0ABV2SB41</accession>
<feature type="chain" id="PRO_5045571370" description="SH3b domain-containing protein" evidence="2">
    <location>
        <begin position="21"/>
        <end position="266"/>
    </location>
</feature>
<comment type="caution">
    <text evidence="3">The sequence shown here is derived from an EMBL/GenBank/DDBJ whole genome shotgun (WGS) entry which is preliminary data.</text>
</comment>
<dbReference type="Gene3D" id="2.30.30.40">
    <property type="entry name" value="SH3 Domains"/>
    <property type="match status" value="1"/>
</dbReference>
<feature type="transmembrane region" description="Helical" evidence="1">
    <location>
        <begin position="176"/>
        <end position="194"/>
    </location>
</feature>
<evidence type="ECO:0000256" key="2">
    <source>
        <dbReference type="SAM" id="SignalP"/>
    </source>
</evidence>
<feature type="signal peptide" evidence="2">
    <location>
        <begin position="1"/>
        <end position="20"/>
    </location>
</feature>
<dbReference type="EMBL" id="JBEWTB010000001">
    <property type="protein sequence ID" value="MET4754986.1"/>
    <property type="molecule type" value="Genomic_DNA"/>
</dbReference>
<evidence type="ECO:0008006" key="5">
    <source>
        <dbReference type="Google" id="ProtNLM"/>
    </source>
</evidence>
<organism evidence="3 4">
    <name type="scientific">Endozoicomonas lisbonensis</name>
    <dbReference type="NCBI Taxonomy" id="3120522"/>
    <lineage>
        <taxon>Bacteria</taxon>
        <taxon>Pseudomonadati</taxon>
        <taxon>Pseudomonadota</taxon>
        <taxon>Gammaproteobacteria</taxon>
        <taxon>Oceanospirillales</taxon>
        <taxon>Endozoicomonadaceae</taxon>
        <taxon>Endozoicomonas</taxon>
    </lineage>
</organism>
<keyword evidence="1" id="KW-0472">Membrane</keyword>
<keyword evidence="1" id="KW-0812">Transmembrane</keyword>
<protein>
    <recommendedName>
        <fullName evidence="5">SH3b domain-containing protein</fullName>
    </recommendedName>
</protein>
<keyword evidence="4" id="KW-1185">Reference proteome</keyword>
<gene>
    <name evidence="3" type="ORF">V5J35_000178</name>
</gene>
<sequence length="266" mass="30142">MKQFLLFTLMLLSLPGISQAEATDLDGQLQALRKEHKQALQLSQSYPHRARKAHTLMAGKQRALWNVDGINQAILAYNIGSSWFLADRYGESILWYRRAEELGYNSNELTHNLKYARTQRLDSLPDSFGNPWLATAHQIASSDTWLFFSLVVYLVFWWLVWGYIRSDRTEKSRIIIAGSIMLLTTVLTVFKINYTPAVSTGVITAMDVTARKGPGIVYAPAFTNPLNQGTEFILLQESENWQEVLLSNGTKAWLPKRAATAIRKDS</sequence>
<evidence type="ECO:0000256" key="1">
    <source>
        <dbReference type="SAM" id="Phobius"/>
    </source>
</evidence>
<feature type="transmembrane region" description="Helical" evidence="1">
    <location>
        <begin position="145"/>
        <end position="164"/>
    </location>
</feature>
<name>A0ABV2SB41_9GAMM</name>
<keyword evidence="1" id="KW-1133">Transmembrane helix</keyword>